<organism evidence="2 3">
    <name type="scientific">Spodoptera exigua</name>
    <name type="common">Beet armyworm</name>
    <name type="synonym">Noctua fulgens</name>
    <dbReference type="NCBI Taxonomy" id="7107"/>
    <lineage>
        <taxon>Eukaryota</taxon>
        <taxon>Metazoa</taxon>
        <taxon>Ecdysozoa</taxon>
        <taxon>Arthropoda</taxon>
        <taxon>Hexapoda</taxon>
        <taxon>Insecta</taxon>
        <taxon>Pterygota</taxon>
        <taxon>Neoptera</taxon>
        <taxon>Endopterygota</taxon>
        <taxon>Lepidoptera</taxon>
        <taxon>Glossata</taxon>
        <taxon>Ditrysia</taxon>
        <taxon>Noctuoidea</taxon>
        <taxon>Noctuidae</taxon>
        <taxon>Amphipyrinae</taxon>
        <taxon>Spodoptera</taxon>
    </lineage>
</organism>
<reference evidence="2" key="1">
    <citation type="journal article" date="2021" name="G3 (Bethesda)">
        <title>Genome and transcriptome analysis of the beet armyworm Spodoptera exigua reveals targets for pest control. .</title>
        <authorList>
            <person name="Simon S."/>
            <person name="Breeschoten T."/>
            <person name="Jansen H.J."/>
            <person name="Dirks R.P."/>
            <person name="Schranz M.E."/>
            <person name="Ros V.I.D."/>
        </authorList>
    </citation>
    <scope>NUCLEOTIDE SEQUENCE</scope>
    <source>
        <strain evidence="2">TB_SE_WUR_2020</strain>
    </source>
</reference>
<evidence type="ECO:0000313" key="2">
    <source>
        <dbReference type="EMBL" id="KAH9629842.1"/>
    </source>
</evidence>
<feature type="region of interest" description="Disordered" evidence="1">
    <location>
        <begin position="74"/>
        <end position="96"/>
    </location>
</feature>
<dbReference type="Proteomes" id="UP000814243">
    <property type="component" value="Unassembled WGS sequence"/>
</dbReference>
<evidence type="ECO:0000313" key="3">
    <source>
        <dbReference type="Proteomes" id="UP000814243"/>
    </source>
</evidence>
<dbReference type="OrthoDB" id="8007085at2759"/>
<accession>A0A922M4W7</accession>
<comment type="caution">
    <text evidence="2">The sequence shown here is derived from an EMBL/GenBank/DDBJ whole genome shotgun (WGS) entry which is preliminary data.</text>
</comment>
<dbReference type="PANTHER" id="PTHR33053">
    <property type="entry name" value="PROTEIN, PUTATIVE-RELATED"/>
    <property type="match status" value="1"/>
</dbReference>
<dbReference type="EMBL" id="JACEFF010000851">
    <property type="protein sequence ID" value="KAH9629842.1"/>
    <property type="molecule type" value="Genomic_DNA"/>
</dbReference>
<evidence type="ECO:0008006" key="4">
    <source>
        <dbReference type="Google" id="ProtNLM"/>
    </source>
</evidence>
<gene>
    <name evidence="2" type="ORF">HF086_011492</name>
</gene>
<dbReference type="PANTHER" id="PTHR33053:SF9">
    <property type="entry name" value="AGAP000105-PA"/>
    <property type="match status" value="1"/>
</dbReference>
<dbReference type="AlphaFoldDB" id="A0A922M4W7"/>
<proteinExistence type="predicted"/>
<name>A0A922M4W7_SPOEX</name>
<evidence type="ECO:0000256" key="1">
    <source>
        <dbReference type="SAM" id="MobiDB-lite"/>
    </source>
</evidence>
<sequence>MDLKSLRRYKVSGSYKKKVKNRYTQALSSIQANVNTGQAGPENLAHGSVQNICFVPQQGCSKFSFSLARNKDEEYERESTSVESPPTSECSDEESNKDEQLCSDIRKWCVTYNIPHQAVKSLIEIINKRIPNVLSKDPRTLLKTDVKINIKSIPGGSYWHNSLTETLHTLLGIIENVPNNISLNINIDGLPLYHSSKQQIWPILGNIYELSQLPPFVIGIYYGHGKPTDLESFLREFVDEMKHLIENNITIKDMNDTEKTVGVQIRLFTCDSPARAMIKGVCNYNAKDGCLKCTTRGEYSHVSGTVYFPRTGCAKRNDTDFRAKCYGQHHKMDSPLLELPVDMVEDFIVGDSLHLLDLGLMKRLLKGWIEGKFVNKKTKWCAQDIVTVSNFLSNCKLVKEVHRSVRSLNELAHWKGSEFRVFLYYLSFIILQKVLNTEAYHHFLCLFCAVTICSNKEYFHFLDLADSLLISFLEIFKNIYGKDYITSNVHNLTHLTEEVRKFGPLQDFSTYPFENKLYTLKRMIRHGNKPLAQIARRLSEKDMTDLKGIIQNKMTKTYPFLKIQTTKTGTNRNVLHLEAFILSSQKQDCFFLTHDISIIEITSIIDDEGSIVIKGNRIENLNDVFNIPIKSSYLNIYKCDCNSILKQKVNCKVDSIKCKIVCITYDSMMYFVPLLHTLR</sequence>
<protein>
    <recommendedName>
        <fullName evidence="4">Transposase domain-containing protein</fullName>
    </recommendedName>
</protein>